<dbReference type="Proteomes" id="UP000054197">
    <property type="component" value="Unassembled WGS sequence"/>
</dbReference>
<sequence>MMRFFLVFLLFLPYLAFALPALEETELYTKKATDCHEVDLSTWQHPIRAVFKKADIKLKRAQLCNADRYPIFTVELPYDPTGQTKSYFEPLYWKIHAANGKWPYAMVATSDNLVLYISYSARNTVVMSYEQYHL</sequence>
<accession>A0A0W0I3K8</accession>
<name>A0A0W0I3K8_PSEFL</name>
<dbReference type="EMBL" id="LKEF01000011">
    <property type="protein sequence ID" value="KTB67436.1"/>
    <property type="molecule type" value="Genomic_DNA"/>
</dbReference>
<evidence type="ECO:0000313" key="2">
    <source>
        <dbReference type="Proteomes" id="UP000054197"/>
    </source>
</evidence>
<protein>
    <submittedName>
        <fullName evidence="1">Uncharacterized protein</fullName>
    </submittedName>
</protein>
<organism evidence="1 2">
    <name type="scientific">Pseudomonas fluorescens ICMP 11288</name>
    <dbReference type="NCBI Taxonomy" id="1198309"/>
    <lineage>
        <taxon>Bacteria</taxon>
        <taxon>Pseudomonadati</taxon>
        <taxon>Pseudomonadota</taxon>
        <taxon>Gammaproteobacteria</taxon>
        <taxon>Pseudomonadales</taxon>
        <taxon>Pseudomonadaceae</taxon>
        <taxon>Pseudomonas</taxon>
    </lineage>
</organism>
<comment type="caution">
    <text evidence="1">The sequence shown here is derived from an EMBL/GenBank/DDBJ whole genome shotgun (WGS) entry which is preliminary data.</text>
</comment>
<gene>
    <name evidence="1" type="ORF">AO063_22290</name>
</gene>
<reference evidence="1 2" key="1">
    <citation type="submission" date="2015-09" db="EMBL/GenBank/DDBJ databases">
        <title>Genome sequence of ICMP 11288.</title>
        <authorList>
            <person name="Visnovsky S."/>
            <person name="Lu A."/>
            <person name="Panda P."/>
            <person name="Pitman A."/>
        </authorList>
    </citation>
    <scope>NUCLEOTIDE SEQUENCE [LARGE SCALE GENOMIC DNA]</scope>
    <source>
        <strain evidence="1 2">ICMP 11288</strain>
    </source>
</reference>
<proteinExistence type="predicted"/>
<evidence type="ECO:0000313" key="1">
    <source>
        <dbReference type="EMBL" id="KTB67436.1"/>
    </source>
</evidence>
<dbReference type="AlphaFoldDB" id="A0A0W0I3K8"/>